<gene>
    <name evidence="5" type="ORF">SHERM_06872</name>
</gene>
<dbReference type="Pfam" id="PF01476">
    <property type="entry name" value="LysM"/>
    <property type="match status" value="1"/>
</dbReference>
<evidence type="ECO:0000259" key="4">
    <source>
        <dbReference type="PROSITE" id="PS51782"/>
    </source>
</evidence>
<evidence type="ECO:0000256" key="3">
    <source>
        <dbReference type="SAM" id="SignalP"/>
    </source>
</evidence>
<name>A0A9N7RRB9_STRHE</name>
<dbReference type="InterPro" id="IPR018392">
    <property type="entry name" value="LysM"/>
</dbReference>
<dbReference type="Gene3D" id="3.10.350.10">
    <property type="entry name" value="LysM domain"/>
    <property type="match status" value="1"/>
</dbReference>
<feature type="transmembrane region" description="Helical" evidence="2">
    <location>
        <begin position="404"/>
        <end position="423"/>
    </location>
</feature>
<dbReference type="CDD" id="cd00118">
    <property type="entry name" value="LysM"/>
    <property type="match status" value="1"/>
</dbReference>
<dbReference type="PANTHER" id="PTHR33734:SF35">
    <property type="entry name" value="LYSM DOMAIN-CONTAINING GPI-ANCHORED PROTEIN 1"/>
    <property type="match status" value="1"/>
</dbReference>
<feature type="region of interest" description="Disordered" evidence="1">
    <location>
        <begin position="329"/>
        <end position="392"/>
    </location>
</feature>
<sequence length="425" mass="43460">MRAPAPALLLILIAALGAFPPRAAPKSTIEPCSDSGVCSALVSYTLYTDLKVSQVASLFGVDPIALLLANAFDASLPDVENHILPSDLLLKVPVRCACLNGIRQAAGVTYRTIASDTVASISTAVYGGLVSPDQIASANPHAGITDAVIPTGTQLSIPLPCTCFNNTDNNLPAVYMSYVVNGSADTLSEIAASYQTTVTDLMNVNNMASQDLQGGDILAIPLSACASNFPIYAEDYGLVVPNGSYAITASHCVLCSCGSGSRNLYCEPSPLAVSCSSMQCPNSNLMIGNVTAQQSAGGCNVTSCSYSGFVNKTISATLSTYLQPRCPGPQQLPQLSAPPTTAPKLYSPAPAPSEPGGIPSSSPISSPTVPSSGVSIGLPPAGGPTGSTPGSSATCSLMGQLTHFHVMLLVLGLAIELVLLSFMEL</sequence>
<feature type="signal peptide" evidence="3">
    <location>
        <begin position="1"/>
        <end position="25"/>
    </location>
</feature>
<organism evidence="5 6">
    <name type="scientific">Striga hermonthica</name>
    <name type="common">Purple witchweed</name>
    <name type="synonym">Buchnera hermonthica</name>
    <dbReference type="NCBI Taxonomy" id="68872"/>
    <lineage>
        <taxon>Eukaryota</taxon>
        <taxon>Viridiplantae</taxon>
        <taxon>Streptophyta</taxon>
        <taxon>Embryophyta</taxon>
        <taxon>Tracheophyta</taxon>
        <taxon>Spermatophyta</taxon>
        <taxon>Magnoliopsida</taxon>
        <taxon>eudicotyledons</taxon>
        <taxon>Gunneridae</taxon>
        <taxon>Pentapetalae</taxon>
        <taxon>asterids</taxon>
        <taxon>lamiids</taxon>
        <taxon>Lamiales</taxon>
        <taxon>Orobanchaceae</taxon>
        <taxon>Buchnereae</taxon>
        <taxon>Striga</taxon>
    </lineage>
</organism>
<dbReference type="AlphaFoldDB" id="A0A9N7RRB9"/>
<evidence type="ECO:0000256" key="2">
    <source>
        <dbReference type="SAM" id="Phobius"/>
    </source>
</evidence>
<dbReference type="SMART" id="SM00257">
    <property type="entry name" value="LysM"/>
    <property type="match status" value="2"/>
</dbReference>
<keyword evidence="6" id="KW-1185">Reference proteome</keyword>
<keyword evidence="2" id="KW-1133">Transmembrane helix</keyword>
<dbReference type="InterPro" id="IPR008861">
    <property type="entry name" value="GpX-like"/>
</dbReference>
<feature type="domain" description="LysM" evidence="4">
    <location>
        <begin position="177"/>
        <end position="220"/>
    </location>
</feature>
<keyword evidence="2" id="KW-0812">Transmembrane</keyword>
<dbReference type="Proteomes" id="UP001153555">
    <property type="component" value="Unassembled WGS sequence"/>
</dbReference>
<dbReference type="EMBL" id="CACSLK010034002">
    <property type="protein sequence ID" value="CAA0840834.1"/>
    <property type="molecule type" value="Genomic_DNA"/>
</dbReference>
<comment type="caution">
    <text evidence="5">The sequence shown here is derived from an EMBL/GenBank/DDBJ whole genome shotgun (WGS) entry which is preliminary data.</text>
</comment>
<protein>
    <submittedName>
        <fullName evidence="5">LysM domain-containing GPI-anchored protein 1</fullName>
    </submittedName>
</protein>
<evidence type="ECO:0000313" key="5">
    <source>
        <dbReference type="EMBL" id="CAA0840834.1"/>
    </source>
</evidence>
<dbReference type="OrthoDB" id="2107166at2759"/>
<dbReference type="PROSITE" id="PS51782">
    <property type="entry name" value="LYSM"/>
    <property type="match status" value="2"/>
</dbReference>
<feature type="compositionally biased region" description="Low complexity" evidence="1">
    <location>
        <begin position="354"/>
        <end position="379"/>
    </location>
</feature>
<keyword evidence="3" id="KW-0732">Signal</keyword>
<reference evidence="5" key="1">
    <citation type="submission" date="2019-12" db="EMBL/GenBank/DDBJ databases">
        <authorList>
            <person name="Scholes J."/>
        </authorList>
    </citation>
    <scope>NUCLEOTIDE SEQUENCE</scope>
</reference>
<accession>A0A9N7RRB9</accession>
<dbReference type="Pfam" id="PF05489">
    <property type="entry name" value="Phage_tail_X"/>
    <property type="match status" value="1"/>
</dbReference>
<evidence type="ECO:0000313" key="6">
    <source>
        <dbReference type="Proteomes" id="UP001153555"/>
    </source>
</evidence>
<proteinExistence type="predicted"/>
<feature type="chain" id="PRO_5040507398" evidence="3">
    <location>
        <begin position="26"/>
        <end position="425"/>
    </location>
</feature>
<evidence type="ECO:0000256" key="1">
    <source>
        <dbReference type="SAM" id="MobiDB-lite"/>
    </source>
</evidence>
<dbReference type="SUPFAM" id="SSF54106">
    <property type="entry name" value="LysM domain"/>
    <property type="match status" value="1"/>
</dbReference>
<feature type="domain" description="LysM" evidence="4">
    <location>
        <begin position="108"/>
        <end position="157"/>
    </location>
</feature>
<dbReference type="PANTHER" id="PTHR33734">
    <property type="entry name" value="LYSM DOMAIN-CONTAINING GPI-ANCHORED PROTEIN 2"/>
    <property type="match status" value="1"/>
</dbReference>
<keyword evidence="2" id="KW-0472">Membrane</keyword>
<dbReference type="InterPro" id="IPR036779">
    <property type="entry name" value="LysM_dom_sf"/>
</dbReference>